<keyword evidence="13" id="KW-1185">Reference proteome</keyword>
<dbReference type="Pfam" id="PF00069">
    <property type="entry name" value="Pkinase"/>
    <property type="match status" value="1"/>
</dbReference>
<keyword evidence="6 9" id="KW-0067">ATP-binding</keyword>
<dbReference type="EMBL" id="CP053661">
    <property type="protein sequence ID" value="QKD81886.1"/>
    <property type="molecule type" value="Genomic_DNA"/>
</dbReference>
<dbReference type="EC" id="2.7.11.1" evidence="1"/>
<keyword evidence="5 12" id="KW-0418">Kinase</keyword>
<evidence type="ECO:0000256" key="5">
    <source>
        <dbReference type="ARBA" id="ARBA00022777"/>
    </source>
</evidence>
<keyword evidence="4 9" id="KW-0547">Nucleotide-binding</keyword>
<accession>A0A6M8BCN5</accession>
<evidence type="ECO:0000256" key="8">
    <source>
        <dbReference type="ARBA" id="ARBA00048679"/>
    </source>
</evidence>
<evidence type="ECO:0000256" key="6">
    <source>
        <dbReference type="ARBA" id="ARBA00022840"/>
    </source>
</evidence>
<feature type="compositionally biased region" description="Pro residues" evidence="10">
    <location>
        <begin position="338"/>
        <end position="349"/>
    </location>
</feature>
<evidence type="ECO:0000256" key="3">
    <source>
        <dbReference type="ARBA" id="ARBA00022679"/>
    </source>
</evidence>
<proteinExistence type="predicted"/>
<dbReference type="PROSITE" id="PS00109">
    <property type="entry name" value="PROTEIN_KINASE_TYR"/>
    <property type="match status" value="1"/>
</dbReference>
<keyword evidence="3" id="KW-0808">Transferase</keyword>
<dbReference type="RefSeq" id="WP_172354272.1">
    <property type="nucleotide sequence ID" value="NZ_CP053661.1"/>
</dbReference>
<dbReference type="InterPro" id="IPR000719">
    <property type="entry name" value="Prot_kinase_dom"/>
</dbReference>
<dbReference type="PROSITE" id="PS00107">
    <property type="entry name" value="PROTEIN_KINASE_ATP"/>
    <property type="match status" value="1"/>
</dbReference>
<protein>
    <recommendedName>
        <fullName evidence="1">non-specific serine/threonine protein kinase</fullName>
        <ecNumber evidence="1">2.7.11.1</ecNumber>
    </recommendedName>
</protein>
<dbReference type="PANTHER" id="PTHR24363">
    <property type="entry name" value="SERINE/THREONINE PROTEIN KINASE"/>
    <property type="match status" value="1"/>
</dbReference>
<dbReference type="KEGG" id="theu:HPC62_06450"/>
<feature type="compositionally biased region" description="Basic and acidic residues" evidence="10">
    <location>
        <begin position="688"/>
        <end position="705"/>
    </location>
</feature>
<dbReference type="InterPro" id="IPR011009">
    <property type="entry name" value="Kinase-like_dom_sf"/>
</dbReference>
<evidence type="ECO:0000259" key="11">
    <source>
        <dbReference type="PROSITE" id="PS50011"/>
    </source>
</evidence>
<dbReference type="CDD" id="cd14014">
    <property type="entry name" value="STKc_PknB_like"/>
    <property type="match status" value="1"/>
</dbReference>
<evidence type="ECO:0000256" key="4">
    <source>
        <dbReference type="ARBA" id="ARBA00022741"/>
    </source>
</evidence>
<dbReference type="Proteomes" id="UP000505210">
    <property type="component" value="Chromosome"/>
</dbReference>
<evidence type="ECO:0000256" key="10">
    <source>
        <dbReference type="SAM" id="MobiDB-lite"/>
    </source>
</evidence>
<dbReference type="GO" id="GO:0005524">
    <property type="term" value="F:ATP binding"/>
    <property type="evidence" value="ECO:0007669"/>
    <property type="project" value="UniProtKB-UniRule"/>
</dbReference>
<feature type="region of interest" description="Disordered" evidence="10">
    <location>
        <begin position="406"/>
        <end position="428"/>
    </location>
</feature>
<dbReference type="InterPro" id="IPR017441">
    <property type="entry name" value="Protein_kinase_ATP_BS"/>
</dbReference>
<dbReference type="AlphaFoldDB" id="A0A6M8BCN5"/>
<evidence type="ECO:0000256" key="7">
    <source>
        <dbReference type="ARBA" id="ARBA00047899"/>
    </source>
</evidence>
<feature type="region of interest" description="Disordered" evidence="10">
    <location>
        <begin position="683"/>
        <end position="705"/>
    </location>
</feature>
<feature type="domain" description="Protein kinase" evidence="11">
    <location>
        <begin position="39"/>
        <end position="313"/>
    </location>
</feature>
<evidence type="ECO:0000313" key="12">
    <source>
        <dbReference type="EMBL" id="QKD81886.1"/>
    </source>
</evidence>
<comment type="catalytic activity">
    <reaction evidence="7">
        <text>L-threonyl-[protein] + ATP = O-phospho-L-threonyl-[protein] + ADP + H(+)</text>
        <dbReference type="Rhea" id="RHEA:46608"/>
        <dbReference type="Rhea" id="RHEA-COMP:11060"/>
        <dbReference type="Rhea" id="RHEA-COMP:11605"/>
        <dbReference type="ChEBI" id="CHEBI:15378"/>
        <dbReference type="ChEBI" id="CHEBI:30013"/>
        <dbReference type="ChEBI" id="CHEBI:30616"/>
        <dbReference type="ChEBI" id="CHEBI:61977"/>
        <dbReference type="ChEBI" id="CHEBI:456216"/>
        <dbReference type="EC" id="2.7.11.1"/>
    </reaction>
</comment>
<feature type="binding site" evidence="9">
    <location>
        <position position="69"/>
    </location>
    <ligand>
        <name>ATP</name>
        <dbReference type="ChEBI" id="CHEBI:30616"/>
    </ligand>
</feature>
<dbReference type="PANTHER" id="PTHR24363:SF0">
    <property type="entry name" value="SERINE_THREONINE KINASE LIKE DOMAIN CONTAINING 1"/>
    <property type="match status" value="1"/>
</dbReference>
<gene>
    <name evidence="12" type="ORF">HPC62_06450</name>
</gene>
<evidence type="ECO:0000256" key="2">
    <source>
        <dbReference type="ARBA" id="ARBA00022527"/>
    </source>
</evidence>
<dbReference type="Gene3D" id="1.10.510.10">
    <property type="entry name" value="Transferase(Phosphotransferase) domain 1"/>
    <property type="match status" value="1"/>
</dbReference>
<evidence type="ECO:0000256" key="1">
    <source>
        <dbReference type="ARBA" id="ARBA00012513"/>
    </source>
</evidence>
<dbReference type="SUPFAM" id="SSF56112">
    <property type="entry name" value="Protein kinase-like (PK-like)"/>
    <property type="match status" value="1"/>
</dbReference>
<dbReference type="SMART" id="SM00219">
    <property type="entry name" value="TyrKc"/>
    <property type="match status" value="1"/>
</dbReference>
<comment type="catalytic activity">
    <reaction evidence="8">
        <text>L-seryl-[protein] + ATP = O-phospho-L-seryl-[protein] + ADP + H(+)</text>
        <dbReference type="Rhea" id="RHEA:17989"/>
        <dbReference type="Rhea" id="RHEA-COMP:9863"/>
        <dbReference type="Rhea" id="RHEA-COMP:11604"/>
        <dbReference type="ChEBI" id="CHEBI:15378"/>
        <dbReference type="ChEBI" id="CHEBI:29999"/>
        <dbReference type="ChEBI" id="CHEBI:30616"/>
        <dbReference type="ChEBI" id="CHEBI:83421"/>
        <dbReference type="ChEBI" id="CHEBI:456216"/>
        <dbReference type="EC" id="2.7.11.1"/>
    </reaction>
</comment>
<dbReference type="InterPro" id="IPR020635">
    <property type="entry name" value="Tyr_kinase_cat_dom"/>
</dbReference>
<dbReference type="GO" id="GO:0004674">
    <property type="term" value="F:protein serine/threonine kinase activity"/>
    <property type="evidence" value="ECO:0007669"/>
    <property type="project" value="UniProtKB-KW"/>
</dbReference>
<reference evidence="12 13" key="1">
    <citation type="submission" date="2020-05" db="EMBL/GenBank/DDBJ databases">
        <title>Complete genome sequence of of a novel Thermoleptolyngbya strain isolated from hot springs of Ganzi, Sichuan China.</title>
        <authorList>
            <person name="Tang J."/>
            <person name="Daroch M."/>
            <person name="Li L."/>
            <person name="Waleron K."/>
            <person name="Waleron M."/>
            <person name="Waleron M."/>
        </authorList>
    </citation>
    <scope>NUCLEOTIDE SEQUENCE [LARGE SCALE GENOMIC DNA]</scope>
    <source>
        <strain evidence="12 13">PKUAC-SCTA183</strain>
    </source>
</reference>
<keyword evidence="2" id="KW-0723">Serine/threonine-protein kinase</keyword>
<feature type="region of interest" description="Disordered" evidence="10">
    <location>
        <begin position="307"/>
        <end position="357"/>
    </location>
</feature>
<evidence type="ECO:0000313" key="13">
    <source>
        <dbReference type="Proteomes" id="UP000505210"/>
    </source>
</evidence>
<dbReference type="PROSITE" id="PS50011">
    <property type="entry name" value="PROTEIN_KINASE_DOM"/>
    <property type="match status" value="1"/>
</dbReference>
<organism evidence="12 13">
    <name type="scientific">Thermoleptolyngbya sichuanensis A183</name>
    <dbReference type="NCBI Taxonomy" id="2737172"/>
    <lineage>
        <taxon>Bacteria</taxon>
        <taxon>Bacillati</taxon>
        <taxon>Cyanobacteriota</taxon>
        <taxon>Cyanophyceae</taxon>
        <taxon>Oculatellales</taxon>
        <taxon>Oculatellaceae</taxon>
        <taxon>Thermoleptolyngbya</taxon>
        <taxon>Thermoleptolyngbya sichuanensis</taxon>
    </lineage>
</organism>
<dbReference type="InterPro" id="IPR008266">
    <property type="entry name" value="Tyr_kinase_AS"/>
</dbReference>
<name>A0A6M8BCN5_9CYAN</name>
<sequence>MSLYCSQGHANTPGSRFCNRCGEALSAAAGGQELLGDRYKIVRELGHGGFGRTYLAEDQNRFRESCVLKEFAPQVQSSYALQKAEELFQREAGVLYQLQHPQIPRFRELCRTQFNGKPSLFLVQDYVDGPTYRQLLDQRRLQGKTFSEAEVTQLMRDLLPVLHYIHSLGVVHRDIAPDNLILRTADQLPVLIDFGGVKQVAASVASQYTPSAPTPTRVGKVGYAPDEQMDHGQVYAHSDLYALAVTVLVLLTGKEPGELGDLSAGTWRQGIKLSPTLSRTLMKMLADSPRDRFQTAAEVLQALQPLPGANPSLLPPPGTLPPAAYAPPSTQPTYAVSPQPPVSPPPNPAPTAAVPVPAPAPRLPATKAPLGGIGLGPILATVAIAAGVSAAVWGTRDVWLSLLPGGESPPDVVETVSPSPEPEFSAEERQRKAALTQRRQDLGVDSGFLVQITDSTFHQRYPELGGRSLGKGEADAEWRERWDAIATEWLDIFEQELSSTARRKLGKYSTSDRTAWRDAVNKLYVSSRALNDLTDAQFFNRFPDLRGQDFINAPIGQVWQGMAADQVAAMQSGKTLSRIEFSPGSLGESVSGNLKPGEGRVYIANLQAEQPARFDLETNSGAALFSIYPPTPSAQVPPILEDSETTRWAGTLPQSGYYEFVVVSRGREGLRYRLNLAVDRVITTPASPDDRPTPRQSDEPVRPGN</sequence>
<dbReference type="Gene3D" id="3.30.200.20">
    <property type="entry name" value="Phosphorylase Kinase, domain 1"/>
    <property type="match status" value="1"/>
</dbReference>
<dbReference type="GO" id="GO:0004713">
    <property type="term" value="F:protein tyrosine kinase activity"/>
    <property type="evidence" value="ECO:0007669"/>
    <property type="project" value="InterPro"/>
</dbReference>
<dbReference type="Gene3D" id="2.60.120.380">
    <property type="match status" value="1"/>
</dbReference>
<evidence type="ECO:0000256" key="9">
    <source>
        <dbReference type="PROSITE-ProRule" id="PRU10141"/>
    </source>
</evidence>